<dbReference type="Gene3D" id="3.20.20.80">
    <property type="entry name" value="Glycosidases"/>
    <property type="match status" value="1"/>
</dbReference>
<evidence type="ECO:0000256" key="5">
    <source>
        <dbReference type="SAM" id="Phobius"/>
    </source>
</evidence>
<protein>
    <submittedName>
        <fullName evidence="7">Beta-mannanase</fullName>
    </submittedName>
</protein>
<dbReference type="Proteomes" id="UP000034081">
    <property type="component" value="Unassembled WGS sequence"/>
</dbReference>
<evidence type="ECO:0000256" key="3">
    <source>
        <dbReference type="ARBA" id="ARBA00023295"/>
    </source>
</evidence>
<dbReference type="AlphaFoldDB" id="A0A0G0LBN1"/>
<dbReference type="PANTHER" id="PTHR40079:SF4">
    <property type="entry name" value="GH26 DOMAIN-CONTAINING PROTEIN-RELATED"/>
    <property type="match status" value="1"/>
</dbReference>
<feature type="transmembrane region" description="Helical" evidence="5">
    <location>
        <begin position="12"/>
        <end position="30"/>
    </location>
</feature>
<accession>A0A0G0LBN1</accession>
<dbReference type="PANTHER" id="PTHR40079">
    <property type="entry name" value="MANNAN ENDO-1,4-BETA-MANNOSIDASE E-RELATED"/>
    <property type="match status" value="1"/>
</dbReference>
<dbReference type="GO" id="GO:0016985">
    <property type="term" value="F:mannan endo-1,4-beta-mannosidase activity"/>
    <property type="evidence" value="ECO:0007669"/>
    <property type="project" value="InterPro"/>
</dbReference>
<feature type="domain" description="GH26" evidence="6">
    <location>
        <begin position="54"/>
        <end position="354"/>
    </location>
</feature>
<keyword evidence="5" id="KW-1133">Transmembrane helix</keyword>
<dbReference type="STRING" id="1618570.UT08_C0008G0016"/>
<evidence type="ECO:0000313" key="8">
    <source>
        <dbReference type="Proteomes" id="UP000034081"/>
    </source>
</evidence>
<dbReference type="InterPro" id="IPR022790">
    <property type="entry name" value="GH26_dom"/>
</dbReference>
<gene>
    <name evidence="7" type="ORF">UT08_C0008G0016</name>
</gene>
<keyword evidence="5" id="KW-0472">Membrane</keyword>
<dbReference type="PROSITE" id="PS51764">
    <property type="entry name" value="GH26"/>
    <property type="match status" value="1"/>
</dbReference>
<dbReference type="GO" id="GO:0006080">
    <property type="term" value="P:substituted mannan metabolic process"/>
    <property type="evidence" value="ECO:0007669"/>
    <property type="project" value="InterPro"/>
</dbReference>
<evidence type="ECO:0000256" key="4">
    <source>
        <dbReference type="PROSITE-ProRule" id="PRU01100"/>
    </source>
</evidence>
<sequence>MFFLLKKREWRIYLIALLIISIYPLINIYINKTKPERINTPVAKVENSQVAFPDETQNVLAEKIEVTVMPTKKQEVNREVKLGISSEDYTRADGSIPSLEKQLGITFNTVSIYKQFGHPTNKYVSEEDLSYLKSTVKNLLIAWEPWNPLEGGSQSVDYLQQIPKGSTDEYIKAFAAQLKSFSKPVIIRFGHEMNGNWYPWAGRPEEYKTAYRYMVDMLRKEGLTNVKFMWSINAENVPLTDIANVSKFYPGEAYVDMIGIDGYNWGGSNWRSFKDIFSSPYNYLNKTYNKPIIISETASSEIGGSKAAWIAAMFAALKSDYPKISEVVWFNIPKEQDWRIDSSQSSLEAFKSSF</sequence>
<keyword evidence="5" id="KW-0812">Transmembrane</keyword>
<dbReference type="SUPFAM" id="SSF51445">
    <property type="entry name" value="(Trans)glycosidases"/>
    <property type="match status" value="1"/>
</dbReference>
<reference evidence="7 8" key="1">
    <citation type="journal article" date="2015" name="Nature">
        <title>rRNA introns, odd ribosomes, and small enigmatic genomes across a large radiation of phyla.</title>
        <authorList>
            <person name="Brown C.T."/>
            <person name="Hug L.A."/>
            <person name="Thomas B.C."/>
            <person name="Sharon I."/>
            <person name="Castelle C.J."/>
            <person name="Singh A."/>
            <person name="Wilkins M.J."/>
            <person name="Williams K.H."/>
            <person name="Banfield J.F."/>
        </authorList>
    </citation>
    <scope>NUCLEOTIDE SEQUENCE [LARGE SCALE GENOMIC DNA]</scope>
</reference>
<feature type="active site" description="Proton donor" evidence="4">
    <location>
        <position position="192"/>
    </location>
</feature>
<keyword evidence="3 4" id="KW-0326">Glycosidase</keyword>
<evidence type="ECO:0000256" key="2">
    <source>
        <dbReference type="ARBA" id="ARBA00022801"/>
    </source>
</evidence>
<comment type="similarity">
    <text evidence="1 4">Belongs to the glycosyl hydrolase 26 family.</text>
</comment>
<name>A0A0G0LBN1_9BACT</name>
<evidence type="ECO:0000313" key="7">
    <source>
        <dbReference type="EMBL" id="KKQ85260.1"/>
    </source>
</evidence>
<evidence type="ECO:0000256" key="1">
    <source>
        <dbReference type="ARBA" id="ARBA00007754"/>
    </source>
</evidence>
<comment type="caution">
    <text evidence="7">The sequence shown here is derived from an EMBL/GenBank/DDBJ whole genome shotgun (WGS) entry which is preliminary data.</text>
</comment>
<keyword evidence="2 4" id="KW-0378">Hydrolase</keyword>
<dbReference type="Pfam" id="PF02156">
    <property type="entry name" value="Glyco_hydro_26"/>
    <property type="match status" value="1"/>
</dbReference>
<evidence type="ECO:0000259" key="6">
    <source>
        <dbReference type="PROSITE" id="PS51764"/>
    </source>
</evidence>
<dbReference type="InterPro" id="IPR017853">
    <property type="entry name" value="GH"/>
</dbReference>
<dbReference type="EMBL" id="LBVL01000008">
    <property type="protein sequence ID" value="KKQ85260.1"/>
    <property type="molecule type" value="Genomic_DNA"/>
</dbReference>
<dbReference type="InterPro" id="IPR000805">
    <property type="entry name" value="Glyco_hydro_26"/>
</dbReference>
<organism evidence="7 8">
    <name type="scientific">Candidatus Woesebacteria bacterium GW2011_GWB1_38_8</name>
    <dbReference type="NCBI Taxonomy" id="1618570"/>
    <lineage>
        <taxon>Bacteria</taxon>
        <taxon>Candidatus Woeseibacteriota</taxon>
    </lineage>
</organism>
<proteinExistence type="inferred from homology"/>
<feature type="active site" description="Nucleophile" evidence="4">
    <location>
        <position position="296"/>
    </location>
</feature>